<sequence length="295" mass="31283">MPSDKYPAYYDTAPKLPHEEPSMAHIGQDPYQQPWLGTDPAFSAISPNSSVPWQSFPSSGDDQQTYVGSEPEPEKRICGCSKRLFIIIAVVVGLVIVGAAVGGGVGGSMAARQASETASTTGATGAAATPTTPPSSTSGAPTPTITSLVDQTDPAMFQTYMFQAWEGNNFTGQSSEILWEEGYYDLGFNATSYIWAQEVISCCISFCNDEKWAVGFLCDARRRNATSDPAGFPRLAIWCGDRNNVYLQEKCGPSDTELPETLMNPAGWSTSTSRATATGSVTATSTSLATTTSSA</sequence>
<gene>
    <name evidence="3" type="ORF">N658DRAFT_433387</name>
</gene>
<keyword evidence="2" id="KW-0812">Transmembrane</keyword>
<feature type="transmembrane region" description="Helical" evidence="2">
    <location>
        <begin position="84"/>
        <end position="105"/>
    </location>
</feature>
<feature type="region of interest" description="Disordered" evidence="1">
    <location>
        <begin position="116"/>
        <end position="147"/>
    </location>
</feature>
<protein>
    <submittedName>
        <fullName evidence="3">Uncharacterized protein</fullName>
    </submittedName>
</protein>
<proteinExistence type="predicted"/>
<reference evidence="3" key="2">
    <citation type="submission" date="2023-05" db="EMBL/GenBank/DDBJ databases">
        <authorList>
            <consortium name="Lawrence Berkeley National Laboratory"/>
            <person name="Steindorff A."/>
            <person name="Hensen N."/>
            <person name="Bonometti L."/>
            <person name="Westerberg I."/>
            <person name="Brannstrom I.O."/>
            <person name="Guillou S."/>
            <person name="Cros-Aarteil S."/>
            <person name="Calhoun S."/>
            <person name="Haridas S."/>
            <person name="Kuo A."/>
            <person name="Mondo S."/>
            <person name="Pangilinan J."/>
            <person name="Riley R."/>
            <person name="Labutti K."/>
            <person name="Andreopoulos B."/>
            <person name="Lipzen A."/>
            <person name="Chen C."/>
            <person name="Yanf M."/>
            <person name="Daum C."/>
            <person name="Ng V."/>
            <person name="Clum A."/>
            <person name="Ohm R."/>
            <person name="Martin F."/>
            <person name="Silar P."/>
            <person name="Natvig D."/>
            <person name="Lalanne C."/>
            <person name="Gautier V."/>
            <person name="Ament-Velasquez S.L."/>
            <person name="Kruys A."/>
            <person name="Hutchinson M.I."/>
            <person name="Powell A.J."/>
            <person name="Barry K."/>
            <person name="Miller A.N."/>
            <person name="Grigoriev I.V."/>
            <person name="Debuchy R."/>
            <person name="Gladieux P."/>
            <person name="Thoren M.H."/>
            <person name="Johannesson H."/>
        </authorList>
    </citation>
    <scope>NUCLEOTIDE SEQUENCE</scope>
    <source>
        <strain evidence="3">CBS 757.83</strain>
    </source>
</reference>
<comment type="caution">
    <text evidence="3">The sequence shown here is derived from an EMBL/GenBank/DDBJ whole genome shotgun (WGS) entry which is preliminary data.</text>
</comment>
<accession>A0AAN6PTY2</accession>
<reference evidence="3" key="1">
    <citation type="journal article" date="2023" name="Mol. Phylogenet. Evol.">
        <title>Genome-scale phylogeny and comparative genomics of the fungal order Sordariales.</title>
        <authorList>
            <person name="Hensen N."/>
            <person name="Bonometti L."/>
            <person name="Westerberg I."/>
            <person name="Brannstrom I.O."/>
            <person name="Guillou S."/>
            <person name="Cros-Aarteil S."/>
            <person name="Calhoun S."/>
            <person name="Haridas S."/>
            <person name="Kuo A."/>
            <person name="Mondo S."/>
            <person name="Pangilinan J."/>
            <person name="Riley R."/>
            <person name="LaButti K."/>
            <person name="Andreopoulos B."/>
            <person name="Lipzen A."/>
            <person name="Chen C."/>
            <person name="Yan M."/>
            <person name="Daum C."/>
            <person name="Ng V."/>
            <person name="Clum A."/>
            <person name="Steindorff A."/>
            <person name="Ohm R.A."/>
            <person name="Martin F."/>
            <person name="Silar P."/>
            <person name="Natvig D.O."/>
            <person name="Lalanne C."/>
            <person name="Gautier V."/>
            <person name="Ament-Velasquez S.L."/>
            <person name="Kruys A."/>
            <person name="Hutchinson M.I."/>
            <person name="Powell A.J."/>
            <person name="Barry K."/>
            <person name="Miller A.N."/>
            <person name="Grigoriev I.V."/>
            <person name="Debuchy R."/>
            <person name="Gladieux P."/>
            <person name="Hiltunen Thoren M."/>
            <person name="Johannesson H."/>
        </authorList>
    </citation>
    <scope>NUCLEOTIDE SEQUENCE</scope>
    <source>
        <strain evidence="3">CBS 757.83</strain>
    </source>
</reference>
<evidence type="ECO:0000256" key="1">
    <source>
        <dbReference type="SAM" id="MobiDB-lite"/>
    </source>
</evidence>
<feature type="compositionally biased region" description="Polar residues" evidence="1">
    <location>
        <begin position="45"/>
        <end position="67"/>
    </location>
</feature>
<feature type="compositionally biased region" description="Low complexity" evidence="1">
    <location>
        <begin position="117"/>
        <end position="147"/>
    </location>
</feature>
<organism evidence="3 4">
    <name type="scientific">Parathielavia hyrcaniae</name>
    <dbReference type="NCBI Taxonomy" id="113614"/>
    <lineage>
        <taxon>Eukaryota</taxon>
        <taxon>Fungi</taxon>
        <taxon>Dikarya</taxon>
        <taxon>Ascomycota</taxon>
        <taxon>Pezizomycotina</taxon>
        <taxon>Sordariomycetes</taxon>
        <taxon>Sordariomycetidae</taxon>
        <taxon>Sordariales</taxon>
        <taxon>Chaetomiaceae</taxon>
        <taxon>Parathielavia</taxon>
    </lineage>
</organism>
<dbReference type="AlphaFoldDB" id="A0AAN6PTY2"/>
<keyword evidence="2" id="KW-1133">Transmembrane helix</keyword>
<feature type="compositionally biased region" description="Low complexity" evidence="1">
    <location>
        <begin position="269"/>
        <end position="295"/>
    </location>
</feature>
<feature type="region of interest" description="Disordered" evidence="1">
    <location>
        <begin position="1"/>
        <end position="70"/>
    </location>
</feature>
<keyword evidence="2" id="KW-0472">Membrane</keyword>
<evidence type="ECO:0000313" key="3">
    <source>
        <dbReference type="EMBL" id="KAK4097718.1"/>
    </source>
</evidence>
<dbReference type="Proteomes" id="UP001305647">
    <property type="component" value="Unassembled WGS sequence"/>
</dbReference>
<keyword evidence="4" id="KW-1185">Reference proteome</keyword>
<name>A0AAN6PTY2_9PEZI</name>
<feature type="region of interest" description="Disordered" evidence="1">
    <location>
        <begin position="258"/>
        <end position="295"/>
    </location>
</feature>
<evidence type="ECO:0000256" key="2">
    <source>
        <dbReference type="SAM" id="Phobius"/>
    </source>
</evidence>
<evidence type="ECO:0000313" key="4">
    <source>
        <dbReference type="Proteomes" id="UP001305647"/>
    </source>
</evidence>
<dbReference type="EMBL" id="MU863669">
    <property type="protein sequence ID" value="KAK4097718.1"/>
    <property type="molecule type" value="Genomic_DNA"/>
</dbReference>